<dbReference type="SUPFAM" id="SSF53448">
    <property type="entry name" value="Nucleotide-diphospho-sugar transferases"/>
    <property type="match status" value="1"/>
</dbReference>
<dbReference type="Pfam" id="PF14307">
    <property type="entry name" value="Glyco_tran_WbsX"/>
    <property type="match status" value="1"/>
</dbReference>
<dbReference type="InterPro" id="IPR029044">
    <property type="entry name" value="Nucleotide-diphossugar_trans"/>
</dbReference>
<gene>
    <name evidence="3" type="ORF">D779_3994</name>
</gene>
<accession>W9W271</accession>
<organism evidence="3 4">
    <name type="scientific">Imhoffiella purpurea</name>
    <dbReference type="NCBI Taxonomy" id="1249627"/>
    <lineage>
        <taxon>Bacteria</taxon>
        <taxon>Pseudomonadati</taxon>
        <taxon>Pseudomonadota</taxon>
        <taxon>Gammaproteobacteria</taxon>
        <taxon>Chromatiales</taxon>
        <taxon>Chromatiaceae</taxon>
        <taxon>Imhoffiella</taxon>
    </lineage>
</organism>
<proteinExistence type="predicted"/>
<comment type="caution">
    <text evidence="3">The sequence shown here is derived from an EMBL/GenBank/DDBJ whole genome shotgun (WGS) entry which is preliminary data.</text>
</comment>
<dbReference type="Pfam" id="PF00535">
    <property type="entry name" value="Glycos_transf_2"/>
    <property type="match status" value="1"/>
</dbReference>
<name>W9W271_9GAMM</name>
<dbReference type="eggNOG" id="COG1216">
    <property type="taxonomic scope" value="Bacteria"/>
</dbReference>
<dbReference type="STRING" id="1249627.D779_3994"/>
<dbReference type="Gene3D" id="3.90.550.10">
    <property type="entry name" value="Spore Coat Polysaccharide Biosynthesis Protein SpsA, Chain A"/>
    <property type="match status" value="1"/>
</dbReference>
<evidence type="ECO:0000313" key="4">
    <source>
        <dbReference type="Proteomes" id="UP000019460"/>
    </source>
</evidence>
<keyword evidence="4" id="KW-1185">Reference proteome</keyword>
<keyword evidence="1" id="KW-0175">Coiled coil</keyword>
<dbReference type="CDD" id="cd04186">
    <property type="entry name" value="GT_2_like_c"/>
    <property type="match status" value="1"/>
</dbReference>
<protein>
    <recommendedName>
        <fullName evidence="2">Glycosyltransferase 2-like domain-containing protein</fullName>
    </recommendedName>
</protein>
<dbReference type="PANTHER" id="PTHR41244">
    <property type="entry name" value="RHAMNAN SYNTHESIS F"/>
    <property type="match status" value="1"/>
</dbReference>
<evidence type="ECO:0000259" key="2">
    <source>
        <dbReference type="Pfam" id="PF00535"/>
    </source>
</evidence>
<dbReference type="Proteomes" id="UP000019460">
    <property type="component" value="Unassembled WGS sequence"/>
</dbReference>
<dbReference type="InterPro" id="IPR032719">
    <property type="entry name" value="WbsX"/>
</dbReference>
<dbReference type="CDD" id="cd11579">
    <property type="entry name" value="Glyco_tran_WbsX"/>
    <property type="match status" value="1"/>
</dbReference>
<sequence length="824" mass="93615">MRVVERARSAEGIAVMQRQVRLVEGQRDQLSDHNRTLLTRISESNGHLERLHTRNRVLEEQLSAVESRIRDAESRVRDEMQAHFAERQLHYEKRIGEVSIERDLLLRKLDELHGSTSWRLTMPVRLLRRAVGAAWRRAGAAYRAGSIQGRALYRGLVPAAVRRRLTPTLIQVLPVSQAVDVEAPVVLPLMSEAPFNAKPLSIPRLSRARLRPCAESLALPTSESPEVSVVMPVFKQPAYTLECLDSIARNPPLAPFEVVLIDDGSDEETRVLLRAVRGIRLIENERNLGFLRSCNKAAMAARGRYLLFLNNDTQVRPGWLDRLLEPFADTGVGMTGSKLLYPSGHLQEAGVSMRADGTARLVGLNGDPSAPEYNRPREVDYCSGASFMIDRDLFERVGGFDDRYAPAYFEDADLAFQVRALGHRILYQPASEVVHHLSVTTGAAGDKLARIEANRAKFVDKWRDQLSELDQVRLVAFYLPQFHPIPENDEWWGKGFTEWTNVTRARPNFEGHHQPHLPADLGFYDLRLAETRRRQAELAREHGIHGFCYYYYWFNGRRLLHRPLDEVVASGEPDFPFCVCWANENWSRRWDGRERDLLMEQHYSPEDDVAFIRALFPVLSDPRYIRIGGRPLLLVYRASLLPDTRATTDRWREECVRAGLPEPYLACVNSFRESEGSPAGFEAAVEFPPHGHSVETAAPGGMLNPNFSGRFYDYAATARAFAKLRYPDHKVFRGVMPSWDNTARRQDGGDIFLGTSPEIYEAWLTRAIAETRDLKFGDERLVFVNAWNEWAEGNHLEPDSRFGSAYLEATRRALDAVVAPRPMG</sequence>
<dbReference type="Gene3D" id="3.20.20.80">
    <property type="entry name" value="Glycosidases"/>
    <property type="match status" value="1"/>
</dbReference>
<dbReference type="PATRIC" id="fig|1249627.3.peg.593"/>
<feature type="coiled-coil region" evidence="1">
    <location>
        <begin position="48"/>
        <end position="82"/>
    </location>
</feature>
<evidence type="ECO:0000256" key="1">
    <source>
        <dbReference type="SAM" id="Coils"/>
    </source>
</evidence>
<dbReference type="PANTHER" id="PTHR41244:SF1">
    <property type="entry name" value="GLYCOSYLTRANSFERASE"/>
    <property type="match status" value="1"/>
</dbReference>
<dbReference type="EMBL" id="AONC01000008">
    <property type="protein sequence ID" value="EXJ16680.1"/>
    <property type="molecule type" value="Genomic_DNA"/>
</dbReference>
<dbReference type="InterPro" id="IPR001173">
    <property type="entry name" value="Glyco_trans_2-like"/>
</dbReference>
<reference evidence="3 4" key="1">
    <citation type="submission" date="2012-11" db="EMBL/GenBank/DDBJ databases">
        <title>Genome assembly of Thiorhodococcus sp. AK35.</title>
        <authorList>
            <person name="Nupur N."/>
            <person name="Khatri I."/>
            <person name="Subramanian S."/>
            <person name="Pinnaka A."/>
        </authorList>
    </citation>
    <scope>NUCLEOTIDE SEQUENCE [LARGE SCALE GENOMIC DNA]</scope>
    <source>
        <strain evidence="3 4">AK35</strain>
    </source>
</reference>
<dbReference type="AlphaFoldDB" id="W9W271"/>
<feature type="domain" description="Glycosyltransferase 2-like" evidence="2">
    <location>
        <begin position="228"/>
        <end position="397"/>
    </location>
</feature>
<evidence type="ECO:0000313" key="3">
    <source>
        <dbReference type="EMBL" id="EXJ16680.1"/>
    </source>
</evidence>